<dbReference type="Pfam" id="PF10955">
    <property type="entry name" value="Fin"/>
    <property type="match status" value="1"/>
</dbReference>
<name>A0A7W2AR75_9BACL</name>
<accession>A0A7W2AR75</accession>
<dbReference type="RefSeq" id="WP_181737535.1">
    <property type="nucleotide sequence ID" value="NZ_JACEOL010000007.1"/>
</dbReference>
<dbReference type="GO" id="GO:0010468">
    <property type="term" value="P:regulation of gene expression"/>
    <property type="evidence" value="ECO:0007669"/>
    <property type="project" value="InterPro"/>
</dbReference>
<reference evidence="1 2" key="1">
    <citation type="submission" date="2020-07" db="EMBL/GenBank/DDBJ databases">
        <title>Thermoactinomyces phylogeny.</title>
        <authorList>
            <person name="Dunlap C."/>
        </authorList>
    </citation>
    <scope>NUCLEOTIDE SEQUENCE [LARGE SCALE GENOMIC DNA]</scope>
    <source>
        <strain evidence="1 2">AMNI-1</strain>
    </source>
</reference>
<organism evidence="1 2">
    <name type="scientific">Thermoactinomyces mirandus</name>
    <dbReference type="NCBI Taxonomy" id="2756294"/>
    <lineage>
        <taxon>Bacteria</taxon>
        <taxon>Bacillati</taxon>
        <taxon>Bacillota</taxon>
        <taxon>Bacilli</taxon>
        <taxon>Bacillales</taxon>
        <taxon>Thermoactinomycetaceae</taxon>
        <taxon>Thermoactinomyces</taxon>
    </lineage>
</organism>
<protein>
    <submittedName>
        <fullName evidence="1">DUF2757 family protein</fullName>
    </submittedName>
</protein>
<dbReference type="AlphaFoldDB" id="A0A7W2AR75"/>
<proteinExistence type="predicted"/>
<gene>
    <name evidence="1" type="ORF">H2C83_02690</name>
</gene>
<dbReference type="EMBL" id="JACEOL010000007">
    <property type="protein sequence ID" value="MBA4601251.1"/>
    <property type="molecule type" value="Genomic_DNA"/>
</dbReference>
<dbReference type="Proteomes" id="UP000538292">
    <property type="component" value="Unassembled WGS sequence"/>
</dbReference>
<comment type="caution">
    <text evidence="1">The sequence shown here is derived from an EMBL/GenBank/DDBJ whole genome shotgun (WGS) entry which is preliminary data.</text>
</comment>
<evidence type="ECO:0000313" key="1">
    <source>
        <dbReference type="EMBL" id="MBA4601251.1"/>
    </source>
</evidence>
<dbReference type="InterPro" id="IPR020115">
    <property type="entry name" value="Fin"/>
</dbReference>
<evidence type="ECO:0000313" key="2">
    <source>
        <dbReference type="Proteomes" id="UP000538292"/>
    </source>
</evidence>
<keyword evidence="2" id="KW-1185">Reference proteome</keyword>
<sequence>MAIHYICRHCQKLIGRIDSPLVTESQLGFDQLTPEERKDIITNDTEGNQVVRVTCETCQQVLEKDPERLLHPSLFH</sequence>